<dbReference type="InterPro" id="IPR011006">
    <property type="entry name" value="CheY-like_superfamily"/>
</dbReference>
<dbReference type="PANTHER" id="PTHR44688:SF16">
    <property type="entry name" value="DNA-BINDING TRANSCRIPTIONAL ACTIVATOR DEVR_DOSR"/>
    <property type="match status" value="1"/>
</dbReference>
<evidence type="ECO:0000259" key="9">
    <source>
        <dbReference type="PROSITE" id="PS50110"/>
    </source>
</evidence>
<keyword evidence="5" id="KW-0238">DNA-binding</keyword>
<evidence type="ECO:0000313" key="10">
    <source>
        <dbReference type="EMBL" id="MBB5092522.1"/>
    </source>
</evidence>
<keyword evidence="2 7" id="KW-0597">Phosphoprotein</keyword>
<name>A0A7W8ERH5_9HYPH</name>
<dbReference type="GO" id="GO:0006355">
    <property type="term" value="P:regulation of DNA-templated transcription"/>
    <property type="evidence" value="ECO:0007669"/>
    <property type="project" value="InterPro"/>
</dbReference>
<keyword evidence="3" id="KW-0902">Two-component regulatory system</keyword>
<keyword evidence="11" id="KW-1185">Reference proteome</keyword>
<dbReference type="PROSITE" id="PS00622">
    <property type="entry name" value="HTH_LUXR_1"/>
    <property type="match status" value="1"/>
</dbReference>
<evidence type="ECO:0000256" key="2">
    <source>
        <dbReference type="ARBA" id="ARBA00022553"/>
    </source>
</evidence>
<dbReference type="InterPro" id="IPR036388">
    <property type="entry name" value="WH-like_DNA-bd_sf"/>
</dbReference>
<dbReference type="Proteomes" id="UP000531231">
    <property type="component" value="Unassembled WGS sequence"/>
</dbReference>
<dbReference type="InterPro" id="IPR000792">
    <property type="entry name" value="Tscrpt_reg_LuxR_C"/>
</dbReference>
<protein>
    <recommendedName>
        <fullName evidence="1">Flagellar transcriptional regulator FtcR</fullName>
    </recommendedName>
</protein>
<evidence type="ECO:0000256" key="6">
    <source>
        <dbReference type="ARBA" id="ARBA00023163"/>
    </source>
</evidence>
<dbReference type="SUPFAM" id="SSF52172">
    <property type="entry name" value="CheY-like"/>
    <property type="match status" value="1"/>
</dbReference>
<dbReference type="CDD" id="cd17537">
    <property type="entry name" value="REC_FixJ"/>
    <property type="match status" value="1"/>
</dbReference>
<evidence type="ECO:0000256" key="3">
    <source>
        <dbReference type="ARBA" id="ARBA00023012"/>
    </source>
</evidence>
<evidence type="ECO:0000256" key="1">
    <source>
        <dbReference type="ARBA" id="ARBA00015404"/>
    </source>
</evidence>
<gene>
    <name evidence="10" type="ORF">HNQ68_003079</name>
</gene>
<evidence type="ECO:0000256" key="4">
    <source>
        <dbReference type="ARBA" id="ARBA00023015"/>
    </source>
</evidence>
<dbReference type="Pfam" id="PF00072">
    <property type="entry name" value="Response_reg"/>
    <property type="match status" value="1"/>
</dbReference>
<dbReference type="SMART" id="SM00421">
    <property type="entry name" value="HTH_LUXR"/>
    <property type="match status" value="1"/>
</dbReference>
<dbReference type="SMART" id="SM00448">
    <property type="entry name" value="REC"/>
    <property type="match status" value="1"/>
</dbReference>
<dbReference type="InterPro" id="IPR001789">
    <property type="entry name" value="Sig_transdc_resp-reg_receiver"/>
</dbReference>
<dbReference type="InterPro" id="IPR016032">
    <property type="entry name" value="Sig_transdc_resp-reg_C-effctor"/>
</dbReference>
<dbReference type="Gene3D" id="1.10.10.10">
    <property type="entry name" value="Winged helix-like DNA-binding domain superfamily/Winged helix DNA-binding domain"/>
    <property type="match status" value="1"/>
</dbReference>
<proteinExistence type="predicted"/>
<dbReference type="PROSITE" id="PS50110">
    <property type="entry name" value="RESPONSE_REGULATORY"/>
    <property type="match status" value="1"/>
</dbReference>
<dbReference type="PANTHER" id="PTHR44688">
    <property type="entry name" value="DNA-BINDING TRANSCRIPTIONAL ACTIVATOR DEVR_DOSR"/>
    <property type="match status" value="1"/>
</dbReference>
<feature type="modified residue" description="4-aspartylphosphate" evidence="7">
    <location>
        <position position="51"/>
    </location>
</feature>
<feature type="domain" description="Response regulatory" evidence="9">
    <location>
        <begin position="2"/>
        <end position="116"/>
    </location>
</feature>
<evidence type="ECO:0000256" key="5">
    <source>
        <dbReference type="ARBA" id="ARBA00023125"/>
    </source>
</evidence>
<dbReference type="CDD" id="cd06170">
    <property type="entry name" value="LuxR_C_like"/>
    <property type="match status" value="1"/>
</dbReference>
<keyword evidence="6" id="KW-0804">Transcription</keyword>
<dbReference type="PRINTS" id="PR00038">
    <property type="entry name" value="HTHLUXR"/>
</dbReference>
<feature type="domain" description="HTH luxR-type" evidence="8">
    <location>
        <begin position="132"/>
        <end position="197"/>
    </location>
</feature>
<keyword evidence="4" id="KW-0805">Transcription regulation</keyword>
<organism evidence="10 11">
    <name type="scientific">Pseudochrobactrum saccharolyticum</name>
    <dbReference type="NCBI Taxonomy" id="354352"/>
    <lineage>
        <taxon>Bacteria</taxon>
        <taxon>Pseudomonadati</taxon>
        <taxon>Pseudomonadota</taxon>
        <taxon>Alphaproteobacteria</taxon>
        <taxon>Hyphomicrobiales</taxon>
        <taxon>Brucellaceae</taxon>
        <taxon>Pseudochrobactrum</taxon>
    </lineage>
</organism>
<sequence>MTVHIVDDDEAIRDSLSWLFRSRGVGVVTWPSGEDFLQNWSPDLQGCILLDMRMDGMSGLEVFDKLIKLHARQPVIFLTGHGDIPLAVECLKQGAADFLEKPFNDNNLVDRVLAALHKAKERAASDRQRDELRRKRTQLSPRENEVLSMILEGLLNKQIADRLEITIRTVEVHRAHIMEKMGARNAVELARLISFSEQD</sequence>
<comment type="caution">
    <text evidence="10">The sequence shown here is derived from an EMBL/GenBank/DDBJ whole genome shotgun (WGS) entry which is preliminary data.</text>
</comment>
<dbReference type="SUPFAM" id="SSF46894">
    <property type="entry name" value="C-terminal effector domain of the bipartite response regulators"/>
    <property type="match status" value="1"/>
</dbReference>
<dbReference type="FunFam" id="3.40.50.2300:FF:000018">
    <property type="entry name" value="DNA-binding transcriptional regulator NtrC"/>
    <property type="match status" value="1"/>
</dbReference>
<dbReference type="GO" id="GO:0003677">
    <property type="term" value="F:DNA binding"/>
    <property type="evidence" value="ECO:0007669"/>
    <property type="project" value="UniProtKB-KW"/>
</dbReference>
<dbReference type="Gene3D" id="3.40.50.2300">
    <property type="match status" value="1"/>
</dbReference>
<dbReference type="GO" id="GO:0000160">
    <property type="term" value="P:phosphorelay signal transduction system"/>
    <property type="evidence" value="ECO:0007669"/>
    <property type="project" value="UniProtKB-KW"/>
</dbReference>
<dbReference type="RefSeq" id="WP_151160279.1">
    <property type="nucleotide sequence ID" value="NZ_JACHIL010000006.1"/>
</dbReference>
<dbReference type="PROSITE" id="PS50043">
    <property type="entry name" value="HTH_LUXR_2"/>
    <property type="match status" value="1"/>
</dbReference>
<accession>A0A7W8ERH5</accession>
<evidence type="ECO:0000313" key="11">
    <source>
        <dbReference type="Proteomes" id="UP000531231"/>
    </source>
</evidence>
<dbReference type="AlphaFoldDB" id="A0A7W8ERH5"/>
<dbReference type="Pfam" id="PF00196">
    <property type="entry name" value="GerE"/>
    <property type="match status" value="1"/>
</dbReference>
<dbReference type="EMBL" id="JACHIL010000006">
    <property type="protein sequence ID" value="MBB5092522.1"/>
    <property type="molecule type" value="Genomic_DNA"/>
</dbReference>
<reference evidence="10 11" key="1">
    <citation type="submission" date="2020-08" db="EMBL/GenBank/DDBJ databases">
        <title>Genomic Encyclopedia of Type Strains, Phase IV (KMG-IV): sequencing the most valuable type-strain genomes for metagenomic binning, comparative biology and taxonomic classification.</title>
        <authorList>
            <person name="Goeker M."/>
        </authorList>
    </citation>
    <scope>NUCLEOTIDE SEQUENCE [LARGE SCALE GENOMIC DNA]</scope>
    <source>
        <strain evidence="10 11">DSM 25620</strain>
    </source>
</reference>
<evidence type="ECO:0000256" key="7">
    <source>
        <dbReference type="PROSITE-ProRule" id="PRU00169"/>
    </source>
</evidence>
<evidence type="ECO:0000259" key="8">
    <source>
        <dbReference type="PROSITE" id="PS50043"/>
    </source>
</evidence>